<dbReference type="EMBL" id="JAAVMX010000005">
    <property type="protein sequence ID" value="KAF4508357.1"/>
    <property type="molecule type" value="Genomic_DNA"/>
</dbReference>
<dbReference type="PANTHER" id="PTHR13360:SF1">
    <property type="entry name" value="ACTIVATING SIGNAL COINTEGRATOR 1 COMPLEX SUBUNIT 1"/>
    <property type="match status" value="1"/>
</dbReference>
<evidence type="ECO:0000313" key="3">
    <source>
        <dbReference type="EMBL" id="KAF4508357.1"/>
    </source>
</evidence>
<evidence type="ECO:0000259" key="2">
    <source>
        <dbReference type="Pfam" id="PF10469"/>
    </source>
</evidence>
<dbReference type="PANTHER" id="PTHR13360">
    <property type="entry name" value="ACTIVATING SIGNAL COINTEGRATOR 1 COMPLEX SUBUNIT 1"/>
    <property type="match status" value="1"/>
</dbReference>
<evidence type="ECO:0000256" key="1">
    <source>
        <dbReference type="SAM" id="MobiDB-lite"/>
    </source>
</evidence>
<dbReference type="InterPro" id="IPR019510">
    <property type="entry name" value="AKAP7-like_phosphoesterase"/>
</dbReference>
<dbReference type="Gene3D" id="3.90.1140.10">
    <property type="entry name" value="Cyclic phosphodiesterase"/>
    <property type="match status" value="1"/>
</dbReference>
<dbReference type="GO" id="GO:0006307">
    <property type="term" value="P:DNA alkylation repair"/>
    <property type="evidence" value="ECO:0007669"/>
    <property type="project" value="InterPro"/>
</dbReference>
<dbReference type="AlphaFoldDB" id="A0A8H4PQ38"/>
<dbReference type="Proteomes" id="UP000557566">
    <property type="component" value="Unassembled WGS sequence"/>
</dbReference>
<organism evidence="3 4">
    <name type="scientific">Ophiocordyceps sinensis</name>
    <dbReference type="NCBI Taxonomy" id="72228"/>
    <lineage>
        <taxon>Eukaryota</taxon>
        <taxon>Fungi</taxon>
        <taxon>Dikarya</taxon>
        <taxon>Ascomycota</taxon>
        <taxon>Pezizomycotina</taxon>
        <taxon>Sordariomycetes</taxon>
        <taxon>Hypocreomycetidae</taxon>
        <taxon>Hypocreales</taxon>
        <taxon>Ophiocordycipitaceae</taxon>
        <taxon>Ophiocordyceps</taxon>
    </lineage>
</organism>
<feature type="compositionally biased region" description="Low complexity" evidence="1">
    <location>
        <begin position="86"/>
        <end position="108"/>
    </location>
</feature>
<dbReference type="InterPro" id="IPR009210">
    <property type="entry name" value="ASCC1"/>
</dbReference>
<evidence type="ECO:0000313" key="4">
    <source>
        <dbReference type="Proteomes" id="UP000557566"/>
    </source>
</evidence>
<feature type="region of interest" description="Disordered" evidence="1">
    <location>
        <begin position="86"/>
        <end position="110"/>
    </location>
</feature>
<dbReference type="Pfam" id="PF10469">
    <property type="entry name" value="AKAP7_NLS"/>
    <property type="match status" value="1"/>
</dbReference>
<gene>
    <name evidence="3" type="ORF">G6O67_004747</name>
</gene>
<protein>
    <recommendedName>
        <fullName evidence="2">A-kinase anchor protein 7-like phosphoesterase domain-containing protein</fullName>
    </recommendedName>
</protein>
<reference evidence="3 4" key="1">
    <citation type="journal article" date="2020" name="Genome Biol. Evol.">
        <title>A new high-quality draft genome assembly of the Chinese cordyceps Ophiocordyceps sinensis.</title>
        <authorList>
            <person name="Shu R."/>
            <person name="Zhang J."/>
            <person name="Meng Q."/>
            <person name="Zhang H."/>
            <person name="Zhou G."/>
            <person name="Li M."/>
            <person name="Wu P."/>
            <person name="Zhao Y."/>
            <person name="Chen C."/>
            <person name="Qin Q."/>
        </authorList>
    </citation>
    <scope>NUCLEOTIDE SEQUENCE [LARGE SCALE GENOMIC DNA]</scope>
    <source>
        <strain evidence="3 4">IOZ07</strain>
    </source>
</reference>
<name>A0A8H4PQ38_9HYPO</name>
<dbReference type="GO" id="GO:0005634">
    <property type="term" value="C:nucleus"/>
    <property type="evidence" value="ECO:0007669"/>
    <property type="project" value="TreeGrafter"/>
</dbReference>
<accession>A0A8H4PQ38</accession>
<dbReference type="OrthoDB" id="277832at2759"/>
<keyword evidence="4" id="KW-1185">Reference proteome</keyword>
<sequence>MTPSKPAPTHFLCLPLAGAQLARSWAAFRADVTSPAGSGMPGDVVRPLGTLHLTLGVMSLKPDGVDGAVRLLESLRPRAMLAELRAAASRPTSATSSGKGKEPALGPLTDGGGGLSLTLRGLRAMHSPSKTSVLYAAPHDPDGLVRRFCEQLRQPFRDAGFMDDDKRPLLLHVTLVNTIYAKGGRGPGGRRERVTLDARELLERYGEVVWAEGLPVTRLAICRMGAKKVEGSNGGDAAYEVEKAVTLERT</sequence>
<dbReference type="GO" id="GO:0006355">
    <property type="term" value="P:regulation of DNA-templated transcription"/>
    <property type="evidence" value="ECO:0007669"/>
    <property type="project" value="TreeGrafter"/>
</dbReference>
<comment type="caution">
    <text evidence="3">The sequence shown here is derived from an EMBL/GenBank/DDBJ whole genome shotgun (WGS) entry which is preliminary data.</text>
</comment>
<proteinExistence type="predicted"/>
<feature type="domain" description="A-kinase anchor protein 7-like phosphoesterase" evidence="2">
    <location>
        <begin position="8"/>
        <end position="229"/>
    </location>
</feature>